<dbReference type="AlphaFoldDB" id="A0A165D1G6"/>
<protein>
    <submittedName>
        <fullName evidence="3">Uncharacterized protein</fullName>
    </submittedName>
</protein>
<evidence type="ECO:0000256" key="2">
    <source>
        <dbReference type="SAM" id="Phobius"/>
    </source>
</evidence>
<feature type="transmembrane region" description="Helical" evidence="2">
    <location>
        <begin position="197"/>
        <end position="220"/>
    </location>
</feature>
<sequence>MSGDLLNTTVPSTDSSISYTPTSVWGIDIGPGAIGGAAYFDNAFAAAFINYAASQPITGVEWWGYQRSDHGLASICFDCPATSTGGIRVDYLNTSTNGTESPRLLYSTYNLTYAIHNLTIANLFDTRTPPPTTSGSFGQMSIDRFVLFAPSTPPSSSGPSSSSPASTGSDSAAPTAGAGTSNSNNGSSSSHRNAGAIAGGVVGGIAALLIIFALLWFFFFRKRRQTGSPQDMNGGEHPFEAKDGSFVQPNPVTPFILGSAPQAPAHLMQPMPMTHAVQSIPMAAQVAPMAGE</sequence>
<gene>
    <name evidence="3" type="ORF">CALCODRAFT_111914</name>
</gene>
<feature type="compositionally biased region" description="Low complexity" evidence="1">
    <location>
        <begin position="154"/>
        <end position="191"/>
    </location>
</feature>
<evidence type="ECO:0000313" key="4">
    <source>
        <dbReference type="Proteomes" id="UP000076842"/>
    </source>
</evidence>
<dbReference type="PANTHER" id="PTHR16861:SF7">
    <property type="entry name" value="MEMBRANE ANCHOR OPY2 N-TERMINAL DOMAIN-CONTAINING PROTEIN"/>
    <property type="match status" value="1"/>
</dbReference>
<proteinExistence type="predicted"/>
<keyword evidence="4" id="KW-1185">Reference proteome</keyword>
<dbReference type="PANTHER" id="PTHR16861">
    <property type="entry name" value="GLYCOPROTEIN 38"/>
    <property type="match status" value="1"/>
</dbReference>
<keyword evidence="2" id="KW-0472">Membrane</keyword>
<dbReference type="InParanoid" id="A0A165D1G6"/>
<organism evidence="3 4">
    <name type="scientific">Calocera cornea HHB12733</name>
    <dbReference type="NCBI Taxonomy" id="1353952"/>
    <lineage>
        <taxon>Eukaryota</taxon>
        <taxon>Fungi</taxon>
        <taxon>Dikarya</taxon>
        <taxon>Basidiomycota</taxon>
        <taxon>Agaricomycotina</taxon>
        <taxon>Dacrymycetes</taxon>
        <taxon>Dacrymycetales</taxon>
        <taxon>Dacrymycetaceae</taxon>
        <taxon>Calocera</taxon>
    </lineage>
</organism>
<dbReference type="Proteomes" id="UP000076842">
    <property type="component" value="Unassembled WGS sequence"/>
</dbReference>
<accession>A0A165D1G6</accession>
<feature type="region of interest" description="Disordered" evidence="1">
    <location>
        <begin position="151"/>
        <end position="191"/>
    </location>
</feature>
<dbReference type="OrthoDB" id="3359616at2759"/>
<name>A0A165D1G6_9BASI</name>
<keyword evidence="2" id="KW-1133">Transmembrane helix</keyword>
<dbReference type="EMBL" id="KV424087">
    <property type="protein sequence ID" value="KZT51860.1"/>
    <property type="molecule type" value="Genomic_DNA"/>
</dbReference>
<dbReference type="Gene3D" id="2.60.120.260">
    <property type="entry name" value="Galactose-binding domain-like"/>
    <property type="match status" value="1"/>
</dbReference>
<evidence type="ECO:0000313" key="3">
    <source>
        <dbReference type="EMBL" id="KZT51860.1"/>
    </source>
</evidence>
<reference evidence="3 4" key="1">
    <citation type="journal article" date="2016" name="Mol. Biol. Evol.">
        <title>Comparative Genomics of Early-Diverging Mushroom-Forming Fungi Provides Insights into the Origins of Lignocellulose Decay Capabilities.</title>
        <authorList>
            <person name="Nagy L.G."/>
            <person name="Riley R."/>
            <person name="Tritt A."/>
            <person name="Adam C."/>
            <person name="Daum C."/>
            <person name="Floudas D."/>
            <person name="Sun H."/>
            <person name="Yadav J.S."/>
            <person name="Pangilinan J."/>
            <person name="Larsson K.H."/>
            <person name="Matsuura K."/>
            <person name="Barry K."/>
            <person name="Labutti K."/>
            <person name="Kuo R."/>
            <person name="Ohm R.A."/>
            <person name="Bhattacharya S.S."/>
            <person name="Shirouzu T."/>
            <person name="Yoshinaga Y."/>
            <person name="Martin F.M."/>
            <person name="Grigoriev I.V."/>
            <person name="Hibbett D.S."/>
        </authorList>
    </citation>
    <scope>NUCLEOTIDE SEQUENCE [LARGE SCALE GENOMIC DNA]</scope>
    <source>
        <strain evidence="3 4">HHB12733</strain>
    </source>
</reference>
<keyword evidence="2" id="KW-0812">Transmembrane</keyword>
<dbReference type="STRING" id="1353952.A0A165D1G6"/>
<evidence type="ECO:0000256" key="1">
    <source>
        <dbReference type="SAM" id="MobiDB-lite"/>
    </source>
</evidence>